<feature type="transmembrane region" description="Helical" evidence="1">
    <location>
        <begin position="71"/>
        <end position="91"/>
    </location>
</feature>
<dbReference type="Proteomes" id="UP000651050">
    <property type="component" value="Unassembled WGS sequence"/>
</dbReference>
<keyword evidence="3" id="KW-1185">Reference proteome</keyword>
<evidence type="ECO:0000313" key="3">
    <source>
        <dbReference type="Proteomes" id="UP000651050"/>
    </source>
</evidence>
<accession>A0A931MJ27</accession>
<proteinExistence type="predicted"/>
<dbReference type="AlphaFoldDB" id="A0A931MJ27"/>
<name>A0A931MJ27_9BURK</name>
<comment type="caution">
    <text evidence="2">The sequence shown here is derived from an EMBL/GenBank/DDBJ whole genome shotgun (WGS) entry which is preliminary data.</text>
</comment>
<gene>
    <name evidence="2" type="ORF">I5803_21630</name>
</gene>
<dbReference type="EMBL" id="JADWYS010000001">
    <property type="protein sequence ID" value="MBG9390647.1"/>
    <property type="molecule type" value="Genomic_DNA"/>
</dbReference>
<protein>
    <submittedName>
        <fullName evidence="2">Uncharacterized protein</fullName>
    </submittedName>
</protein>
<feature type="transmembrane region" description="Helical" evidence="1">
    <location>
        <begin position="39"/>
        <end position="59"/>
    </location>
</feature>
<reference evidence="2" key="1">
    <citation type="submission" date="2020-11" db="EMBL/GenBank/DDBJ databases">
        <title>Bacterial whole genome sequence for Caenimonas sp. DR4.4.</title>
        <authorList>
            <person name="Le V."/>
            <person name="Ko S.-R."/>
            <person name="Ahn C.-Y."/>
            <person name="Oh H.-M."/>
        </authorList>
    </citation>
    <scope>NUCLEOTIDE SEQUENCE</scope>
    <source>
        <strain evidence="2">DR4.4</strain>
    </source>
</reference>
<keyword evidence="1" id="KW-0472">Membrane</keyword>
<evidence type="ECO:0000313" key="2">
    <source>
        <dbReference type="EMBL" id="MBG9390647.1"/>
    </source>
</evidence>
<evidence type="ECO:0000256" key="1">
    <source>
        <dbReference type="SAM" id="Phobius"/>
    </source>
</evidence>
<keyword evidence="1" id="KW-0812">Transmembrane</keyword>
<organism evidence="2 3">
    <name type="scientific">Caenimonas aquaedulcis</name>
    <dbReference type="NCBI Taxonomy" id="2793270"/>
    <lineage>
        <taxon>Bacteria</taxon>
        <taxon>Pseudomonadati</taxon>
        <taxon>Pseudomonadota</taxon>
        <taxon>Betaproteobacteria</taxon>
        <taxon>Burkholderiales</taxon>
        <taxon>Comamonadaceae</taxon>
        <taxon>Caenimonas</taxon>
    </lineage>
</organism>
<keyword evidence="1" id="KW-1133">Transmembrane helix</keyword>
<sequence length="349" mass="39330">MRSFGFWVRSSLLLMYFVPQCAGAQGAGSWGGAKDLAQLAIALGVLVFVVWAIVVWLVIGRFVQEGRKRLVFTLLIACSPIVYLGVTSKLYNDGLEELAQTERDVRDQAARYLVKNCPVQRKMTTPIALPSGVGIYVSSSGDASPEIANIPAPPASTRKSQRQIERYGVTYPHLSDGPQFRSPLYWTRSAYPDGVLAGGAGFVEFWDPYKKLRMRKASFRWWKENTPPLEFANLMEPYHGGIYLRPESTVTFPAGRLQSTHRLDIRDVSTLEDRQHWVARGRISLVKEADKELVAEYVGLSAAQSIISAGYGYWWEQVRMCDGPESNYLERGRWNATQFFFKEIARVSQ</sequence>
<dbReference type="RefSeq" id="WP_196988376.1">
    <property type="nucleotide sequence ID" value="NZ_JADWYS010000001.1"/>
</dbReference>